<dbReference type="Proteomes" id="UP000324800">
    <property type="component" value="Unassembled WGS sequence"/>
</dbReference>
<dbReference type="PANTHER" id="PTHR14149:SF17">
    <property type="entry name" value="GTPASE-ACTIVATING PROTEIN"/>
    <property type="match status" value="1"/>
</dbReference>
<organism evidence="4 5">
    <name type="scientific">Streblomastix strix</name>
    <dbReference type="NCBI Taxonomy" id="222440"/>
    <lineage>
        <taxon>Eukaryota</taxon>
        <taxon>Metamonada</taxon>
        <taxon>Preaxostyla</taxon>
        <taxon>Oxymonadida</taxon>
        <taxon>Streblomastigidae</taxon>
        <taxon>Streblomastix</taxon>
    </lineage>
</organism>
<dbReference type="PANTHER" id="PTHR14149">
    <property type="entry name" value="RAS GTPASE-ACTIVATING PROTEIN WITH IQ MOTIF"/>
    <property type="match status" value="1"/>
</dbReference>
<dbReference type="GO" id="GO:0005938">
    <property type="term" value="C:cell cortex"/>
    <property type="evidence" value="ECO:0007669"/>
    <property type="project" value="TreeGrafter"/>
</dbReference>
<sequence length="2216" mass="250749">MAQANENFNKMTYSQLKSLQFLLHERTTMDRISVESELDRISDEHSRLLKQRHVLDLESATLDLLGKMITQKKPVFDSLSNDIEQFQHTYRQTANPLGNYEIRYSHMICILRMFPQLLLQMMSEVPNLDDFIKNSIMPLFCCSFLGNVANSGSDGSSLHGKGEILCAHPVIEDELLLRLVTLAVSQEVNSNTSSNFATLFRTDSMATKLLTCYARTGEGISYLRGVLHKPIKDIISDPSLNLEIDPITIHKNINTKSQPSVNAGEALSDPKVRLIVKKHRLQLEKAVASILTSIFDTVALIPFGIRFLAKAIANCVSMRMLQNAMHLNTEERNKLIGGFFFLRFITPAIQNPVKDGIIKELIVDPSKDTHSKSKGIGKSAEKQVLKLKTIADITPQARRNLTLIAKVIQAIVNASSELFSKEPYLTMCESFFNVTRPLLTPFFSRLIDIGKMKTLVEQVDDQIYQNQGLDKGINAIFGQSKRMKAQYATMQLDEIKSFGTVLAPITSQPILCPIFHSNQDQLNQEQTSDEKASTSNTLRIKTQISPTSYQSQFTPGVFIRIKIESLQFFHRCLLKQGGTFPSESVCERVVKNLGIQIPTFNIDQIYRKRQPLKQLQQPKGINAFNAALAPQTTDISSEYWRRKTLMLQLEKLRNDEDGKGYDQVVDNDQGILIYVPYTISFTSDQSTSQPQYPSLYKKPVPPAPPPMPHLIGELQPSSSQQSQINNYGIHTRKHLTASSPSGLLCRSHLLCSFSSFPVWNPLHRIWIEVFQLTHWKMEGSELSKCYGIHIAPQLKAEHQIKEGDPDDPLNKLINPKEKGKEDFSKLFTSIIDQAQLKTNNSLITDTQKQQQQSPNDNTLLYQLELSMLPLTAELLTSAISFLNQYSSTITCTCARIPLSLPSTMNGPKDGSVTISDSTFAHIEPFYVNPACFFNIYRQEMIIPSIFPVRLIGNEPPKPIYKLGKKITNGKDNEIQSQDDQQSDDILPAICDKFNEQIWEGLFISSRKWNREGKRLQKKAEKKGTSSSTTPCQVKNKKSNIYYEYILQLRKDKNQKDFIQQLAQESCQEILGYTEFTQTKKQDNINDGLSLKSDNTLTQLNKSTSEKILPVSKPKLNLLPNQALQDIKQRDNANIQLATRLSATVRFLSSFMILLPHSIPLPPPLSQHYLMQKKGGWNMSFLKGSSVAYNGIEDEQQQNKRIDDDDYGIGSEISEYFDDDQDNIKSEESIEQLEKLSKFSETGSSEQQREQKWKDAWSKWERNEEKQENELDYWKIILQEQKGFGEFAYADFNSQLQLKQEQELIWKARNSSEGNGSFNQPIVDNERRYSGGEIPQRTLSFGGSVGGRLVDGIPRSESDIQGRTNAGLDYGNLMPLADQANLKFYLKVTPLITVAGEEGWRRKYCRMIPDGKEYFIDEDGMGGDDENNNINDQQINNQNKSKFQTHDKDDSTDGVIFEDEISNPELVVKQQKTGGLINSYINQGFGIGQGIRPNTGSISIPGKLEEKGIEEEEEDISCSSGDEYWRQWNINTRKERKNKSKAGFEISDVSLSSAFFLPPELRPERNFRQTGISLSIDRVLGKTIGSQIRTSIKPANYLSGLTQSLSGLNLKNEDKEQNYFDVSRSLKQPQCDKIQGQQPLWTKVLIDHPIVFALKSAIIEEGVQIDEVEKVEIDKPLRQNIFMKPVNDKEKEKVKVSEPKQRIWEILEEIVFDPKYNKSELIQVINSLSSQQINEDLKGSNNIKQNSSNIQNGCLSKGQQMLLKGLILLASMPINCMRLPTPGLILSSKSVIHPPPSDFAPLINTMLRLLARSRASIRPKVFSLPHFAAENRVLARRIAAQTNDCITQTIVLHTNAKIVFRMLYDSQKTKISKEKLSEQMGQGEGLWNLMQRCWRTTGIRASQQGGVYLIVGPQIWTLNNLKQFGVIDQSKQAQWDQYWERTKEEYKKEKDERKRSKAEKDLEASKQNIIFNLFAGNRLPKLVTDEDQYAEVCRNLIKESDEPNGPPIGLNLGGDEPEGSWPGAAKAISKLGWGGPLEAEIHEVEDEHNVQNSERRRREELFGSSVAVRSKRRFTPCSSRFFLPIDPPVEPDMPTTDLSEKEKKQRKKEKEKKAVDEGDSSRARLIVFSHSPHSLIIVYTLHSQQSSSQAIASAAGHDSFERARHTPGRHTFVVNAGRLCAAAVENDCLRIGGFCLNTARFIALLSTTFFSTSQQPS</sequence>
<feature type="domain" description="Ras-GAP" evidence="3">
    <location>
        <begin position="172"/>
        <end position="413"/>
    </location>
</feature>
<evidence type="ECO:0000313" key="4">
    <source>
        <dbReference type="EMBL" id="KAA6401502.1"/>
    </source>
</evidence>
<feature type="compositionally biased region" description="Low complexity" evidence="2">
    <location>
        <begin position="1427"/>
        <end position="1438"/>
    </location>
</feature>
<gene>
    <name evidence="4" type="ORF">EZS28_002972</name>
</gene>
<dbReference type="GO" id="GO:0005096">
    <property type="term" value="F:GTPase activator activity"/>
    <property type="evidence" value="ECO:0007669"/>
    <property type="project" value="TreeGrafter"/>
</dbReference>
<dbReference type="InterPro" id="IPR008936">
    <property type="entry name" value="Rho_GTPase_activation_prot"/>
</dbReference>
<evidence type="ECO:0000259" key="3">
    <source>
        <dbReference type="PROSITE" id="PS50018"/>
    </source>
</evidence>
<evidence type="ECO:0000313" key="5">
    <source>
        <dbReference type="Proteomes" id="UP000324800"/>
    </source>
</evidence>
<dbReference type="InterPro" id="IPR001936">
    <property type="entry name" value="RasGAP_dom"/>
</dbReference>
<dbReference type="SUPFAM" id="SSF48350">
    <property type="entry name" value="GTPase activation domain, GAP"/>
    <property type="match status" value="2"/>
</dbReference>
<protein>
    <submittedName>
        <fullName evidence="4">Putative GTPase-activating protein</fullName>
    </submittedName>
</protein>
<evidence type="ECO:0000256" key="1">
    <source>
        <dbReference type="SAM" id="Coils"/>
    </source>
</evidence>
<feature type="region of interest" description="Disordered" evidence="2">
    <location>
        <begin position="1421"/>
        <end position="1449"/>
    </location>
</feature>
<reference evidence="4 5" key="1">
    <citation type="submission" date="2019-03" db="EMBL/GenBank/DDBJ databases">
        <title>Single cell metagenomics reveals metabolic interactions within the superorganism composed of flagellate Streblomastix strix and complex community of Bacteroidetes bacteria on its surface.</title>
        <authorList>
            <person name="Treitli S.C."/>
            <person name="Kolisko M."/>
            <person name="Husnik F."/>
            <person name="Keeling P."/>
            <person name="Hampl V."/>
        </authorList>
    </citation>
    <scope>NUCLEOTIDE SEQUENCE [LARGE SCALE GENOMIC DNA]</scope>
    <source>
        <strain evidence="4">ST1C</strain>
    </source>
</reference>
<feature type="region of interest" description="Disordered" evidence="2">
    <location>
        <begin position="1013"/>
        <end position="1032"/>
    </location>
</feature>
<dbReference type="PROSITE" id="PS50018">
    <property type="entry name" value="RAS_GTPASE_ACTIV_2"/>
    <property type="match status" value="1"/>
</dbReference>
<keyword evidence="1" id="KW-0175">Coiled coil</keyword>
<proteinExistence type="predicted"/>
<feature type="region of interest" description="Disordered" evidence="2">
    <location>
        <begin position="2083"/>
        <end position="2116"/>
    </location>
</feature>
<dbReference type="EMBL" id="SNRW01000380">
    <property type="protein sequence ID" value="KAA6401502.1"/>
    <property type="molecule type" value="Genomic_DNA"/>
</dbReference>
<accession>A0A5J4X404</accession>
<dbReference type="Gene3D" id="1.10.506.10">
    <property type="entry name" value="GTPase Activation - p120gap, domain 1"/>
    <property type="match status" value="1"/>
</dbReference>
<comment type="caution">
    <text evidence="4">The sequence shown here is derived from an EMBL/GenBank/DDBJ whole genome shotgun (WGS) entry which is preliminary data.</text>
</comment>
<dbReference type="SMART" id="SM00323">
    <property type="entry name" value="RasGAP"/>
    <property type="match status" value="1"/>
</dbReference>
<dbReference type="OrthoDB" id="775356at2759"/>
<feature type="coiled-coil region" evidence="1">
    <location>
        <begin position="1938"/>
        <end position="1967"/>
    </location>
</feature>
<evidence type="ECO:0000256" key="2">
    <source>
        <dbReference type="SAM" id="MobiDB-lite"/>
    </source>
</evidence>
<dbReference type="GO" id="GO:0046580">
    <property type="term" value="P:negative regulation of Ras protein signal transduction"/>
    <property type="evidence" value="ECO:0007669"/>
    <property type="project" value="TreeGrafter"/>
</dbReference>
<feature type="compositionally biased region" description="Basic and acidic residues" evidence="2">
    <location>
        <begin position="1013"/>
        <end position="1023"/>
    </location>
</feature>
<dbReference type="Pfam" id="PF00616">
    <property type="entry name" value="RasGAP"/>
    <property type="match status" value="1"/>
</dbReference>
<name>A0A5J4X404_9EUKA</name>